<organism evidence="1 2">
    <name type="scientific">Blautia parvula</name>
    <dbReference type="NCBI Taxonomy" id="2877527"/>
    <lineage>
        <taxon>Bacteria</taxon>
        <taxon>Bacillati</taxon>
        <taxon>Bacillota</taxon>
        <taxon>Clostridia</taxon>
        <taxon>Lachnospirales</taxon>
        <taxon>Lachnospiraceae</taxon>
        <taxon>Blautia</taxon>
    </lineage>
</organism>
<comment type="caution">
    <text evidence="1">The sequence shown here is derived from an EMBL/GenBank/DDBJ whole genome shotgun (WGS) entry which is preliminary data.</text>
</comment>
<evidence type="ECO:0008006" key="3">
    <source>
        <dbReference type="Google" id="ProtNLM"/>
    </source>
</evidence>
<evidence type="ECO:0000313" key="1">
    <source>
        <dbReference type="EMBL" id="GAA6501366.1"/>
    </source>
</evidence>
<accession>A0ABQ0BXV5</accession>
<dbReference type="Proteomes" id="UP001600941">
    <property type="component" value="Unassembled WGS sequence"/>
</dbReference>
<name>A0ABQ0BXV5_9FIRM</name>
<protein>
    <recommendedName>
        <fullName evidence="3">DUF1488 domain-containing protein</fullName>
    </recommendedName>
</protein>
<proteinExistence type="predicted"/>
<keyword evidence="2" id="KW-1185">Reference proteome</keyword>
<sequence>MRIIIRSKDVRLFIPVPLRFGGIAIACIPERTIREMQSALPALCGKEVDKKFLRRAYRECYHALRQFKGLEIVNVTSKDGTYVSVRL</sequence>
<dbReference type="EMBL" id="BAABZQ010000001">
    <property type="protein sequence ID" value="GAA6501366.1"/>
    <property type="molecule type" value="Genomic_DNA"/>
</dbReference>
<reference evidence="1 2" key="1">
    <citation type="submission" date="2024-04" db="EMBL/GenBank/DDBJ databases">
        <title>Defined microbial consortia suppress multidrug-resistant proinflammatory Enterobacteriaceae via ecological control.</title>
        <authorList>
            <person name="Furuichi M."/>
            <person name="Kawaguchi T."/>
            <person name="Pust M."/>
            <person name="Yasuma K."/>
            <person name="Plichta D."/>
            <person name="Hasegawa N."/>
            <person name="Ohya T."/>
            <person name="Bhattarai S."/>
            <person name="Sasajima S."/>
            <person name="Aoto Y."/>
            <person name="Tuganbaev T."/>
            <person name="Yaginuma M."/>
            <person name="Ueda M."/>
            <person name="Okahashi N."/>
            <person name="Amafuji K."/>
            <person name="Kiridooshi Y."/>
            <person name="Sugita K."/>
            <person name="Strazar M."/>
            <person name="Skelly A."/>
            <person name="Suda W."/>
            <person name="Hattori M."/>
            <person name="Nakamoto N."/>
            <person name="Caballero S."/>
            <person name="Norman J."/>
            <person name="Olle B."/>
            <person name="Tanoue T."/>
            <person name="Arita M."/>
            <person name="Bucci V."/>
            <person name="Atarashi K."/>
            <person name="Xavier R."/>
            <person name="Honda K."/>
        </authorList>
    </citation>
    <scope>NUCLEOTIDE SEQUENCE [LARGE SCALE GENOMIC DNA]</scope>
    <source>
        <strain evidence="2">k34-0107-D12</strain>
    </source>
</reference>
<evidence type="ECO:0000313" key="2">
    <source>
        <dbReference type="Proteomes" id="UP001600941"/>
    </source>
</evidence>
<gene>
    <name evidence="1" type="ORF">K340107D12_41820</name>
</gene>
<dbReference type="RefSeq" id="WP_227211518.1">
    <property type="nucleotide sequence ID" value="NZ_BAABZQ010000001.1"/>
</dbReference>